<dbReference type="Proteomes" id="UP000828390">
    <property type="component" value="Unassembled WGS sequence"/>
</dbReference>
<feature type="compositionally biased region" description="Polar residues" evidence="1">
    <location>
        <begin position="23"/>
        <end position="36"/>
    </location>
</feature>
<evidence type="ECO:0000256" key="1">
    <source>
        <dbReference type="SAM" id="MobiDB-lite"/>
    </source>
</evidence>
<keyword evidence="3" id="KW-1185">Reference proteome</keyword>
<name>A0A9D4BDU6_DREPO</name>
<feature type="region of interest" description="Disordered" evidence="1">
    <location>
        <begin position="23"/>
        <end position="57"/>
    </location>
</feature>
<protein>
    <submittedName>
        <fullName evidence="2">Uncharacterized protein</fullName>
    </submittedName>
</protein>
<accession>A0A9D4BDU6</accession>
<evidence type="ECO:0000313" key="2">
    <source>
        <dbReference type="EMBL" id="KAH3691498.1"/>
    </source>
</evidence>
<gene>
    <name evidence="2" type="ORF">DPMN_193028</name>
</gene>
<comment type="caution">
    <text evidence="2">The sequence shown here is derived from an EMBL/GenBank/DDBJ whole genome shotgun (WGS) entry which is preliminary data.</text>
</comment>
<organism evidence="2 3">
    <name type="scientific">Dreissena polymorpha</name>
    <name type="common">Zebra mussel</name>
    <name type="synonym">Mytilus polymorpha</name>
    <dbReference type="NCBI Taxonomy" id="45954"/>
    <lineage>
        <taxon>Eukaryota</taxon>
        <taxon>Metazoa</taxon>
        <taxon>Spiralia</taxon>
        <taxon>Lophotrochozoa</taxon>
        <taxon>Mollusca</taxon>
        <taxon>Bivalvia</taxon>
        <taxon>Autobranchia</taxon>
        <taxon>Heteroconchia</taxon>
        <taxon>Euheterodonta</taxon>
        <taxon>Imparidentia</taxon>
        <taxon>Neoheterodontei</taxon>
        <taxon>Myida</taxon>
        <taxon>Dreissenoidea</taxon>
        <taxon>Dreissenidae</taxon>
        <taxon>Dreissena</taxon>
    </lineage>
</organism>
<sequence>MSPDFLSKNVLRRSCVLVTTIQKDSNDNPTGTNAGQHSLMDRKDTTTKAMAGQKLRS</sequence>
<reference evidence="2" key="1">
    <citation type="journal article" date="2019" name="bioRxiv">
        <title>The Genome of the Zebra Mussel, Dreissena polymorpha: A Resource for Invasive Species Research.</title>
        <authorList>
            <person name="McCartney M.A."/>
            <person name="Auch B."/>
            <person name="Kono T."/>
            <person name="Mallez S."/>
            <person name="Zhang Y."/>
            <person name="Obille A."/>
            <person name="Becker A."/>
            <person name="Abrahante J.E."/>
            <person name="Garbe J."/>
            <person name="Badalamenti J.P."/>
            <person name="Herman A."/>
            <person name="Mangelson H."/>
            <person name="Liachko I."/>
            <person name="Sullivan S."/>
            <person name="Sone E.D."/>
            <person name="Koren S."/>
            <person name="Silverstein K.A.T."/>
            <person name="Beckman K.B."/>
            <person name="Gohl D.M."/>
        </authorList>
    </citation>
    <scope>NUCLEOTIDE SEQUENCE</scope>
    <source>
        <strain evidence="2">Duluth1</strain>
        <tissue evidence="2">Whole animal</tissue>
    </source>
</reference>
<evidence type="ECO:0000313" key="3">
    <source>
        <dbReference type="Proteomes" id="UP000828390"/>
    </source>
</evidence>
<reference evidence="2" key="2">
    <citation type="submission" date="2020-11" db="EMBL/GenBank/DDBJ databases">
        <authorList>
            <person name="McCartney M.A."/>
            <person name="Auch B."/>
            <person name="Kono T."/>
            <person name="Mallez S."/>
            <person name="Becker A."/>
            <person name="Gohl D.M."/>
            <person name="Silverstein K.A.T."/>
            <person name="Koren S."/>
            <person name="Bechman K.B."/>
            <person name="Herman A."/>
            <person name="Abrahante J.E."/>
            <person name="Garbe J."/>
        </authorList>
    </citation>
    <scope>NUCLEOTIDE SEQUENCE</scope>
    <source>
        <strain evidence="2">Duluth1</strain>
        <tissue evidence="2">Whole animal</tissue>
    </source>
</reference>
<dbReference type="EMBL" id="JAIWYP010000035">
    <property type="protein sequence ID" value="KAH3691498.1"/>
    <property type="molecule type" value="Genomic_DNA"/>
</dbReference>
<dbReference type="AlphaFoldDB" id="A0A9D4BDU6"/>
<proteinExistence type="predicted"/>